<accession>A0A6G1CBB5</accession>
<gene>
    <name evidence="1" type="ORF">E2562_036337</name>
</gene>
<comment type="caution">
    <text evidence="1">The sequence shown here is derived from an EMBL/GenBank/DDBJ whole genome shotgun (WGS) entry which is preliminary data.</text>
</comment>
<dbReference type="EMBL" id="SPHZ02000010">
    <property type="protein sequence ID" value="KAF0897341.1"/>
    <property type="molecule type" value="Genomic_DNA"/>
</dbReference>
<keyword evidence="2" id="KW-1185">Reference proteome</keyword>
<proteinExistence type="predicted"/>
<name>A0A6G1CBB5_9ORYZ</name>
<protein>
    <submittedName>
        <fullName evidence="1">Uncharacterized protein</fullName>
    </submittedName>
</protein>
<dbReference type="Proteomes" id="UP000479710">
    <property type="component" value="Unassembled WGS sequence"/>
</dbReference>
<reference evidence="1 2" key="1">
    <citation type="submission" date="2019-11" db="EMBL/GenBank/DDBJ databases">
        <title>Whole genome sequence of Oryza granulata.</title>
        <authorList>
            <person name="Li W."/>
        </authorList>
    </citation>
    <scope>NUCLEOTIDE SEQUENCE [LARGE SCALE GENOMIC DNA]</scope>
    <source>
        <strain evidence="2">cv. Menghai</strain>
        <tissue evidence="1">Leaf</tissue>
    </source>
</reference>
<dbReference type="OrthoDB" id="587621at2759"/>
<organism evidence="1 2">
    <name type="scientific">Oryza meyeriana var. granulata</name>
    <dbReference type="NCBI Taxonomy" id="110450"/>
    <lineage>
        <taxon>Eukaryota</taxon>
        <taxon>Viridiplantae</taxon>
        <taxon>Streptophyta</taxon>
        <taxon>Embryophyta</taxon>
        <taxon>Tracheophyta</taxon>
        <taxon>Spermatophyta</taxon>
        <taxon>Magnoliopsida</taxon>
        <taxon>Liliopsida</taxon>
        <taxon>Poales</taxon>
        <taxon>Poaceae</taxon>
        <taxon>BOP clade</taxon>
        <taxon>Oryzoideae</taxon>
        <taxon>Oryzeae</taxon>
        <taxon>Oryzinae</taxon>
        <taxon>Oryza</taxon>
        <taxon>Oryza meyeriana</taxon>
    </lineage>
</organism>
<evidence type="ECO:0000313" key="2">
    <source>
        <dbReference type="Proteomes" id="UP000479710"/>
    </source>
</evidence>
<sequence length="63" mass="7323">MFRPNCAYLTDDVDVDFLQLPATGRDVGIWDFESGSLQKLGDVWPLHPRRYSPRPIWITPSLY</sequence>
<evidence type="ECO:0000313" key="1">
    <source>
        <dbReference type="EMBL" id="KAF0897341.1"/>
    </source>
</evidence>
<dbReference type="AlphaFoldDB" id="A0A6G1CBB5"/>